<dbReference type="AlphaFoldDB" id="A0AAW4VMV9"/>
<dbReference type="RefSeq" id="WP_227279629.1">
    <property type="nucleotide sequence ID" value="NZ_JAJDKR010000016.1"/>
</dbReference>
<dbReference type="Proteomes" id="UP001198439">
    <property type="component" value="Unassembled WGS sequence"/>
</dbReference>
<evidence type="ECO:0000313" key="2">
    <source>
        <dbReference type="Proteomes" id="UP001198439"/>
    </source>
</evidence>
<evidence type="ECO:0000313" key="1">
    <source>
        <dbReference type="EMBL" id="MCB8610422.1"/>
    </source>
</evidence>
<proteinExistence type="predicted"/>
<accession>A0AAW4VMV9</accession>
<name>A0AAW4VMV9_9FIRM</name>
<gene>
    <name evidence="1" type="ORF">LJD69_07420</name>
</gene>
<protein>
    <submittedName>
        <fullName evidence="1">Uncharacterized protein</fullName>
    </submittedName>
</protein>
<organism evidence="1 2">
    <name type="scientific">Faecalibacillus faecis</name>
    <dbReference type="NCBI Taxonomy" id="1982628"/>
    <lineage>
        <taxon>Bacteria</taxon>
        <taxon>Bacillati</taxon>
        <taxon>Bacillota</taxon>
        <taxon>Erysipelotrichia</taxon>
        <taxon>Erysipelotrichales</taxon>
        <taxon>Coprobacillaceae</taxon>
        <taxon>Faecalibacillus</taxon>
    </lineage>
</organism>
<sequence length="108" mass="12583">MAHKDPQELYEEFFIKERNICLELIRKYEISSKTFKECAIPDTVKRLHEMDVTLSKMDEQITRLQAIIDVGLYTGIVTATFYSKEFVEVFVPVLNHARRGKEDGNKGQ</sequence>
<comment type="caution">
    <text evidence="1">The sequence shown here is derived from an EMBL/GenBank/DDBJ whole genome shotgun (WGS) entry which is preliminary data.</text>
</comment>
<dbReference type="EMBL" id="JAJDKZ010000017">
    <property type="protein sequence ID" value="MCB8610422.1"/>
    <property type="molecule type" value="Genomic_DNA"/>
</dbReference>
<reference evidence="1" key="1">
    <citation type="submission" date="2021-10" db="EMBL/GenBank/DDBJ databases">
        <title>Collection of gut derived symbiotic bacterial strains cultured from healthy donors.</title>
        <authorList>
            <person name="Lin H."/>
            <person name="Littmann E."/>
            <person name="Kohout C."/>
            <person name="Pamer E.G."/>
        </authorList>
    </citation>
    <scope>NUCLEOTIDE SEQUENCE</scope>
    <source>
        <strain evidence="1">DFI.4.48</strain>
    </source>
</reference>